<name>A0A3G4ZZV9_9VIRU</name>
<proteinExistence type="predicted"/>
<organism evidence="2">
    <name type="scientific">Edafosvirus sp</name>
    <dbReference type="NCBI Taxonomy" id="2487765"/>
    <lineage>
        <taxon>Viruses</taxon>
        <taxon>Varidnaviria</taxon>
        <taxon>Bamfordvirae</taxon>
        <taxon>Nucleocytoviricota</taxon>
        <taxon>Megaviricetes</taxon>
        <taxon>Imitervirales</taxon>
        <taxon>Mimiviridae</taxon>
        <taxon>Klosneuvirinae</taxon>
    </lineage>
</organism>
<gene>
    <name evidence="2" type="ORF">Edafosvirus44_4</name>
</gene>
<accession>A0A3G4ZZV9</accession>
<reference evidence="2" key="1">
    <citation type="submission" date="2018-10" db="EMBL/GenBank/DDBJ databases">
        <title>Hidden diversity of soil giant viruses.</title>
        <authorList>
            <person name="Schulz F."/>
            <person name="Alteio L."/>
            <person name="Goudeau D."/>
            <person name="Ryan E.M."/>
            <person name="Malmstrom R.R."/>
            <person name="Blanchard J."/>
            <person name="Woyke T."/>
        </authorList>
    </citation>
    <scope>NUCLEOTIDE SEQUENCE</scope>
    <source>
        <strain evidence="2">EDV1</strain>
    </source>
</reference>
<sequence>MARVMPTSVWGRPKIERVQPPPESKEKAMAKEIASLKQQLADMKRAESVQVVGLKQQLADMKWKESTHVIDLKQQIKQMKEKTIFPADKAKLTTVEIVRARYSLATLLLMSLKQFCGLPEKGGGIFGGFATLMQMMSIGIIPERVEGDIDLFLGQRLSRDTIRDVSKRLEEIEKSFVALQFLQGVTGQLGHQFGSYRLTSVEMKMKAFPAEMKEQTQFDGYRFRTRVVEVDGPPPFVHMKLGFASPIDKVSVDIIACRDTEELCDFAAKSFSITQDGVHSESDYMLTMFQLSMGCSRLSKKLVWGRSDVHFNDTFQLLKKYPIRLERLSAMGMKPCGFVSVYREDAKTGLHIGVVCGCIREKPICSACKDICKERCKGTHCDCVSFCQDRHSCEFVSFSEMSESIKAGSHDAVSCHKCREGYRIAYSLVQEPGMKKMDLTFCSDSPLASLMDLFDMAIKGEDPLQELREAQKERDLRVPRRVLPVLPDRLRKRLGGVPVVPSDSHHVPRRRGGAAARPAPRGPAVRPAAPTFGVPGRFGALSGR</sequence>
<protein>
    <submittedName>
        <fullName evidence="2">Uncharacterized protein</fullName>
    </submittedName>
</protein>
<dbReference type="EMBL" id="MK072109">
    <property type="protein sequence ID" value="AYV78889.1"/>
    <property type="molecule type" value="Genomic_DNA"/>
</dbReference>
<feature type="region of interest" description="Disordered" evidence="1">
    <location>
        <begin position="496"/>
        <end position="544"/>
    </location>
</feature>
<feature type="compositionally biased region" description="Low complexity" evidence="1">
    <location>
        <begin position="513"/>
        <end position="530"/>
    </location>
</feature>
<evidence type="ECO:0000256" key="1">
    <source>
        <dbReference type="SAM" id="MobiDB-lite"/>
    </source>
</evidence>
<evidence type="ECO:0000313" key="2">
    <source>
        <dbReference type="EMBL" id="AYV78889.1"/>
    </source>
</evidence>